<evidence type="ECO:0000256" key="3">
    <source>
        <dbReference type="ARBA" id="ARBA00022723"/>
    </source>
</evidence>
<feature type="chain" id="PRO_5045881709" evidence="7">
    <location>
        <begin position="18"/>
        <end position="610"/>
    </location>
</feature>
<dbReference type="InterPro" id="IPR050738">
    <property type="entry name" value="Sulfatase"/>
</dbReference>
<keyword evidence="3" id="KW-0479">Metal-binding</keyword>
<keyword evidence="5" id="KW-0378">Hydrolase</keyword>
<sequence length="610" mass="67703">MKLAKYFSILIASLSIANVSLIANQQPNVILIMVDDMGWADSSTYGSEYYQTPNMTRLAKQGMLFTDAYSASPLCSPTRASIMSGQHPARLRMTEAILPSSVEVPRALPAEKGDYLGQVQNRNNMPLEVTTLAETLQGAGYHTAHIGKWHLAPSDDNWNASDKSFNAEHQGFDFVIGGGHLPGPTDYYSPYLDTNSGRVIPNLSPGPAGEYLNERLAQESIQWISSVKDSEQPFYLNLWHYAVHGPIIPKKDLLPKYVELRDAGAGQRCPEYATMVESVDNSIGILLNWLDQPENSALKENTFVILTSDNGAVIHNEIDGNPWSSNRPLRGGKANIYEGGTRVPWIVRWSHTPAGTICHTPVVSTDIYPTVLELAGIQADASVVLDGRSIVPMLQGEAQEDEPIFVHFPHNKGMLNAASSFVRLGNWKLIRFYWAGADAKEHYYELFNLKDDPMEAVNLAEYYPQKVHELDDLLEEYLQDTDALVPLPNPSYAGKVVPPIRLPEGHSKIKSPSVRPRSLRLENRIMQPFVSGSKTIQLIDEMGVERKTAAILYQGQEWVKVENLPDGTVKVSWDVSRKNGPAQVLFGWSGGHTAPEVDNWTLGPYLLDIK</sequence>
<dbReference type="Gene3D" id="3.30.1120.10">
    <property type="match status" value="1"/>
</dbReference>
<dbReference type="PANTHER" id="PTHR42693">
    <property type="entry name" value="ARYLSULFATASE FAMILY MEMBER"/>
    <property type="match status" value="1"/>
</dbReference>
<keyword evidence="4 7" id="KW-0732">Signal</keyword>
<gene>
    <name evidence="9" type="ORF">QEH59_16180</name>
</gene>
<comment type="cofactor">
    <cofactor evidence="1">
        <name>Ca(2+)</name>
        <dbReference type="ChEBI" id="CHEBI:29108"/>
    </cofactor>
</comment>
<evidence type="ECO:0000256" key="1">
    <source>
        <dbReference type="ARBA" id="ARBA00001913"/>
    </source>
</evidence>
<evidence type="ECO:0000256" key="6">
    <source>
        <dbReference type="ARBA" id="ARBA00022837"/>
    </source>
</evidence>
<dbReference type="EMBL" id="JARXIC010000040">
    <property type="protein sequence ID" value="MDQ8195974.1"/>
    <property type="molecule type" value="Genomic_DNA"/>
</dbReference>
<keyword evidence="6" id="KW-0106">Calcium</keyword>
<dbReference type="InterPro" id="IPR000917">
    <property type="entry name" value="Sulfatase_N"/>
</dbReference>
<dbReference type="SUPFAM" id="SSF53649">
    <property type="entry name" value="Alkaline phosphatase-like"/>
    <property type="match status" value="1"/>
</dbReference>
<feature type="domain" description="Sulfatase N-terminal" evidence="8">
    <location>
        <begin position="27"/>
        <end position="377"/>
    </location>
</feature>
<proteinExistence type="inferred from homology"/>
<evidence type="ECO:0000313" key="10">
    <source>
        <dbReference type="Proteomes" id="UP001243717"/>
    </source>
</evidence>
<evidence type="ECO:0000256" key="5">
    <source>
        <dbReference type="ARBA" id="ARBA00022801"/>
    </source>
</evidence>
<comment type="caution">
    <text evidence="9">The sequence shown here is derived from an EMBL/GenBank/DDBJ whole genome shotgun (WGS) entry which is preliminary data.</text>
</comment>
<dbReference type="InterPro" id="IPR017850">
    <property type="entry name" value="Alkaline_phosphatase_core_sf"/>
</dbReference>
<dbReference type="InterPro" id="IPR024607">
    <property type="entry name" value="Sulfatase_CS"/>
</dbReference>
<organism evidence="9 10">
    <name type="scientific">Thalassobacterium sedimentorum</name>
    <dbReference type="NCBI Taxonomy" id="3041258"/>
    <lineage>
        <taxon>Bacteria</taxon>
        <taxon>Pseudomonadati</taxon>
        <taxon>Verrucomicrobiota</taxon>
        <taxon>Opitutia</taxon>
        <taxon>Puniceicoccales</taxon>
        <taxon>Coraliomargaritaceae</taxon>
        <taxon>Thalassobacterium</taxon>
    </lineage>
</organism>
<comment type="similarity">
    <text evidence="2">Belongs to the sulfatase family.</text>
</comment>
<reference evidence="9 10" key="1">
    <citation type="submission" date="2023-04" db="EMBL/GenBank/DDBJ databases">
        <title>A novel bacteria isolated from coastal sediment.</title>
        <authorList>
            <person name="Liu X.-J."/>
            <person name="Du Z.-J."/>
        </authorList>
    </citation>
    <scope>NUCLEOTIDE SEQUENCE [LARGE SCALE GENOMIC DNA]</scope>
    <source>
        <strain evidence="9 10">SDUM461004</strain>
    </source>
</reference>
<dbReference type="Gene3D" id="3.40.720.10">
    <property type="entry name" value="Alkaline Phosphatase, subunit A"/>
    <property type="match status" value="1"/>
</dbReference>
<protein>
    <submittedName>
        <fullName evidence="9">Sulfatase</fullName>
    </submittedName>
</protein>
<dbReference type="PROSITE" id="PS00149">
    <property type="entry name" value="SULFATASE_2"/>
    <property type="match status" value="1"/>
</dbReference>
<evidence type="ECO:0000259" key="8">
    <source>
        <dbReference type="Pfam" id="PF00884"/>
    </source>
</evidence>
<dbReference type="PANTHER" id="PTHR42693:SF42">
    <property type="entry name" value="ARYLSULFATASE G"/>
    <property type="match status" value="1"/>
</dbReference>
<evidence type="ECO:0000256" key="7">
    <source>
        <dbReference type="SAM" id="SignalP"/>
    </source>
</evidence>
<dbReference type="CDD" id="cd16144">
    <property type="entry name" value="ARS_like"/>
    <property type="match status" value="1"/>
</dbReference>
<dbReference type="RefSeq" id="WP_308986419.1">
    <property type="nucleotide sequence ID" value="NZ_JARXIC010000040.1"/>
</dbReference>
<evidence type="ECO:0000313" key="9">
    <source>
        <dbReference type="EMBL" id="MDQ8195974.1"/>
    </source>
</evidence>
<keyword evidence="10" id="KW-1185">Reference proteome</keyword>
<evidence type="ECO:0000256" key="2">
    <source>
        <dbReference type="ARBA" id="ARBA00008779"/>
    </source>
</evidence>
<dbReference type="Pfam" id="PF00884">
    <property type="entry name" value="Sulfatase"/>
    <property type="match status" value="1"/>
</dbReference>
<name>A0ABU1AMK6_9BACT</name>
<accession>A0ABU1AMK6</accession>
<dbReference type="Proteomes" id="UP001243717">
    <property type="component" value="Unassembled WGS sequence"/>
</dbReference>
<evidence type="ECO:0000256" key="4">
    <source>
        <dbReference type="ARBA" id="ARBA00022729"/>
    </source>
</evidence>
<feature type="signal peptide" evidence="7">
    <location>
        <begin position="1"/>
        <end position="17"/>
    </location>
</feature>